<dbReference type="EMBL" id="HF935622">
    <property type="protein sequence ID" value="CCX31599.1"/>
    <property type="molecule type" value="Genomic_DNA"/>
</dbReference>
<sequence>MTEIEPRGASQKHTRAPYEAFIHLKDPAFSMI</sequence>
<reference evidence="1 2" key="1">
    <citation type="journal article" date="2013" name="PLoS Genet.">
        <title>The genome and development-dependent transcriptomes of Pyronema confluens: a window into fungal evolution.</title>
        <authorList>
            <person name="Traeger S."/>
            <person name="Altegoer F."/>
            <person name="Freitag M."/>
            <person name="Gabaldon T."/>
            <person name="Kempken F."/>
            <person name="Kumar A."/>
            <person name="Marcet-Houben M."/>
            <person name="Poggeler S."/>
            <person name="Stajich J.E."/>
            <person name="Nowrousian M."/>
        </authorList>
    </citation>
    <scope>NUCLEOTIDE SEQUENCE [LARGE SCALE GENOMIC DNA]</scope>
    <source>
        <strain evidence="2">CBS 100304</strain>
        <tissue evidence="1">Vegetative mycelium</tissue>
    </source>
</reference>
<evidence type="ECO:0000313" key="1">
    <source>
        <dbReference type="EMBL" id="CCX31599.1"/>
    </source>
</evidence>
<proteinExistence type="predicted"/>
<evidence type="ECO:0000313" key="2">
    <source>
        <dbReference type="Proteomes" id="UP000018144"/>
    </source>
</evidence>
<accession>U4LHJ1</accession>
<protein>
    <submittedName>
        <fullName evidence="1">Uncharacterized protein</fullName>
    </submittedName>
</protein>
<name>U4LHJ1_PYROM</name>
<dbReference type="Proteomes" id="UP000018144">
    <property type="component" value="Unassembled WGS sequence"/>
</dbReference>
<keyword evidence="2" id="KW-1185">Reference proteome</keyword>
<gene>
    <name evidence="1" type="ORF">PCON_11066</name>
</gene>
<organism evidence="1 2">
    <name type="scientific">Pyronema omphalodes (strain CBS 100304)</name>
    <name type="common">Pyronema confluens</name>
    <dbReference type="NCBI Taxonomy" id="1076935"/>
    <lineage>
        <taxon>Eukaryota</taxon>
        <taxon>Fungi</taxon>
        <taxon>Dikarya</taxon>
        <taxon>Ascomycota</taxon>
        <taxon>Pezizomycotina</taxon>
        <taxon>Pezizomycetes</taxon>
        <taxon>Pezizales</taxon>
        <taxon>Pyronemataceae</taxon>
        <taxon>Pyronema</taxon>
    </lineage>
</organism>
<dbReference type="AlphaFoldDB" id="U4LHJ1"/>